<name>A0A386ULF8_9RHOB</name>
<accession>A0A386ULF8</accession>
<proteinExistence type="predicted"/>
<reference evidence="3" key="1">
    <citation type="submission" date="2018-07" db="EMBL/GenBank/DDBJ databases">
        <title>Genome Structure of the Opportunistic Pathogen Paracoccus yeei (Alphaproteobacteria) and Identification of Putative Virulence Factors.</title>
        <authorList>
            <person name="Lasek R."/>
            <person name="Szuplewska M."/>
            <person name="Mitura M."/>
            <person name="Decewicz P."/>
            <person name="Chmielowska C."/>
            <person name="Pawlot A."/>
            <person name="Sentkowska D."/>
            <person name="Czarnecki J."/>
            <person name="Bartosik D."/>
        </authorList>
    </citation>
    <scope>NUCLEOTIDE SEQUENCE [LARGE SCALE GENOMIC DNA]</scope>
    <source>
        <strain evidence="3">CCUG 32053</strain>
    </source>
</reference>
<dbReference type="EMBL" id="CP031078">
    <property type="protein sequence ID" value="AYF01544.1"/>
    <property type="molecule type" value="Genomic_DNA"/>
</dbReference>
<evidence type="ECO:0000313" key="2">
    <source>
        <dbReference type="EMBL" id="AYF01544.1"/>
    </source>
</evidence>
<evidence type="ECO:0000313" key="3">
    <source>
        <dbReference type="Proteomes" id="UP000272010"/>
    </source>
</evidence>
<dbReference type="Pfam" id="PF09718">
    <property type="entry name" value="Tape_meas_lam_C"/>
    <property type="match status" value="1"/>
</dbReference>
<dbReference type="AlphaFoldDB" id="A0A386ULF8"/>
<protein>
    <submittedName>
        <fullName evidence="2">Phage tail length tape-measure protein</fullName>
    </submittedName>
</protein>
<feature type="domain" description="Bacteriophage tail tape measure C-terminal" evidence="1">
    <location>
        <begin position="200"/>
        <end position="259"/>
    </location>
</feature>
<dbReference type="RefSeq" id="WP_120441944.1">
    <property type="nucleotide sequence ID" value="NZ_CP031078.1"/>
</dbReference>
<sequence length="404" mass="41686">MKSEFFRFVSDLSYKWADFLTVFKVGVQSLGFDELSDRLASGPIMDATKTGNDALVASAEAAALANSKLAEAAGLVKDAFGPARDKLAELNSTVETVAASTDAATAGVASLGDAAGGGGKGGRAAGKVAELKTALELLAEEFSKLTEPFDQAGAAFEALTKASDAGVISNDYFAASLKRVQDAFLATGGTADQWEKIVGDKTESVAKKLDELGKKNLTDLGNSFAELATGGSASFGDLAKSIIKDLIAIAWQAMVVKPLLNFMGIPMANGGVVDSGGVQAFAKGGAFTDQVFSAPTPFQFAAGGGFGLVVMGEAGPEAVMPLTRGPDGSLGVQMYGESGAQRAGDSRRVAVDVHVAAEAGEMFRPVVRAEARDVAVGITNQAVGQLNEQLPERINQHLNDPRVR</sequence>
<organism evidence="2 3">
    <name type="scientific">Paracoccus yeei</name>
    <dbReference type="NCBI Taxonomy" id="147645"/>
    <lineage>
        <taxon>Bacteria</taxon>
        <taxon>Pseudomonadati</taxon>
        <taxon>Pseudomonadota</taxon>
        <taxon>Alphaproteobacteria</taxon>
        <taxon>Rhodobacterales</taxon>
        <taxon>Paracoccaceae</taxon>
        <taxon>Paracoccus</taxon>
    </lineage>
</organism>
<dbReference type="InterPro" id="IPR006431">
    <property type="entry name" value="Phage_tape_meas_C"/>
</dbReference>
<dbReference type="Proteomes" id="UP000272010">
    <property type="component" value="Chromosome"/>
</dbReference>
<evidence type="ECO:0000259" key="1">
    <source>
        <dbReference type="Pfam" id="PF09718"/>
    </source>
</evidence>
<gene>
    <name evidence="2" type="ORF">PY32053_01921</name>
</gene>